<organism evidence="1 2">
    <name type="scientific">Panagrellus redivivus</name>
    <name type="common">Microworm</name>
    <dbReference type="NCBI Taxonomy" id="6233"/>
    <lineage>
        <taxon>Eukaryota</taxon>
        <taxon>Metazoa</taxon>
        <taxon>Ecdysozoa</taxon>
        <taxon>Nematoda</taxon>
        <taxon>Chromadorea</taxon>
        <taxon>Rhabditida</taxon>
        <taxon>Tylenchina</taxon>
        <taxon>Panagrolaimomorpha</taxon>
        <taxon>Panagrolaimoidea</taxon>
        <taxon>Panagrolaimidae</taxon>
        <taxon>Panagrellus</taxon>
    </lineage>
</organism>
<proteinExistence type="predicted"/>
<name>A0A7E4URU7_PANRE</name>
<evidence type="ECO:0000313" key="2">
    <source>
        <dbReference type="WBParaSite" id="Pan_g12101.t1"/>
    </source>
</evidence>
<reference evidence="2" key="2">
    <citation type="submission" date="2020-10" db="UniProtKB">
        <authorList>
            <consortium name="WormBaseParasite"/>
        </authorList>
    </citation>
    <scope>IDENTIFICATION</scope>
</reference>
<sequence>MLKSRDIVEILLESKAVLDDDKERLYGHLELQNTGGCDWKRLLLNCVSLGLPVATVVLAQREVLPKNVALGVVGVGLTAVSGLRFAFYDRSRRSLDAVCRDFEKLEAKTKAFLSALREREIALYSIGHSKSAAMCCKTARIACLKFYRDSIWTIFAFSQRLRSSMNYPIQPLEELIQSQPKLMHLINHREIVDDDALSIDGLKNIFHFFSLVRSEMLHFLAIDLIYRNSHSRNLQMIVELCDVTDVLFGKAADFTDVLISGGEDDKPVTRAKKLRNLTRIEYTIKSPAAQRRLGLLAGLEDLVVRLSSLEELPPDCTWLSEGLNSAIAIVEAHQKDEVERQRRLQGDDESISPNALLNLEADDEATESMSVQHVGELPTTLEVFEGISLDKKKADAFDDAENAYIIGEVGRSPYMGVLMDELRTVMKPRTELAFIKEREAIARARNVSVEDVPPEDVFPDLRSSISMPGPTDPDAWLEKPFTYHQANRGDHKPAMEATVSKLADLINARRANDTADVLGDSDSD</sequence>
<dbReference type="AlphaFoldDB" id="A0A7E4URU7"/>
<dbReference type="Proteomes" id="UP000492821">
    <property type="component" value="Unassembled WGS sequence"/>
</dbReference>
<dbReference type="WBParaSite" id="Pan_g12101.t1">
    <property type="protein sequence ID" value="Pan_g12101.t1"/>
    <property type="gene ID" value="Pan_g12101"/>
</dbReference>
<protein>
    <submittedName>
        <fullName evidence="2">Vezatin domain-containing protein</fullName>
    </submittedName>
</protein>
<evidence type="ECO:0000313" key="1">
    <source>
        <dbReference type="Proteomes" id="UP000492821"/>
    </source>
</evidence>
<keyword evidence="1" id="KW-1185">Reference proteome</keyword>
<accession>A0A7E4URU7</accession>
<reference evidence="1" key="1">
    <citation type="journal article" date="2013" name="Genetics">
        <title>The draft genome and transcriptome of Panagrellus redivivus are shaped by the harsh demands of a free-living lifestyle.</title>
        <authorList>
            <person name="Srinivasan J."/>
            <person name="Dillman A.R."/>
            <person name="Macchietto M.G."/>
            <person name="Heikkinen L."/>
            <person name="Lakso M."/>
            <person name="Fracchia K.M."/>
            <person name="Antoshechkin I."/>
            <person name="Mortazavi A."/>
            <person name="Wong G."/>
            <person name="Sternberg P.W."/>
        </authorList>
    </citation>
    <scope>NUCLEOTIDE SEQUENCE [LARGE SCALE GENOMIC DNA]</scope>
    <source>
        <strain evidence="1">MT8872</strain>
    </source>
</reference>